<reference evidence="2 3" key="1">
    <citation type="journal article" date="2022" name="Nat. Plants">
        <title>Genomes of leafy and leafless Platanthera orchids illuminate the evolution of mycoheterotrophy.</title>
        <authorList>
            <person name="Li M.H."/>
            <person name="Liu K.W."/>
            <person name="Li Z."/>
            <person name="Lu H.C."/>
            <person name="Ye Q.L."/>
            <person name="Zhang D."/>
            <person name="Wang J.Y."/>
            <person name="Li Y.F."/>
            <person name="Zhong Z.M."/>
            <person name="Liu X."/>
            <person name="Yu X."/>
            <person name="Liu D.K."/>
            <person name="Tu X.D."/>
            <person name="Liu B."/>
            <person name="Hao Y."/>
            <person name="Liao X.Y."/>
            <person name="Jiang Y.T."/>
            <person name="Sun W.H."/>
            <person name="Chen J."/>
            <person name="Chen Y.Q."/>
            <person name="Ai Y."/>
            <person name="Zhai J.W."/>
            <person name="Wu S.S."/>
            <person name="Zhou Z."/>
            <person name="Hsiao Y.Y."/>
            <person name="Wu W.L."/>
            <person name="Chen Y.Y."/>
            <person name="Lin Y.F."/>
            <person name="Hsu J.L."/>
            <person name="Li C.Y."/>
            <person name="Wang Z.W."/>
            <person name="Zhao X."/>
            <person name="Zhong W.Y."/>
            <person name="Ma X.K."/>
            <person name="Ma L."/>
            <person name="Huang J."/>
            <person name="Chen G.Z."/>
            <person name="Huang M.Z."/>
            <person name="Huang L."/>
            <person name="Peng D.H."/>
            <person name="Luo Y.B."/>
            <person name="Zou S.Q."/>
            <person name="Chen S.P."/>
            <person name="Lan S."/>
            <person name="Tsai W.C."/>
            <person name="Van de Peer Y."/>
            <person name="Liu Z.J."/>
        </authorList>
    </citation>
    <scope>NUCLEOTIDE SEQUENCE [LARGE SCALE GENOMIC DNA]</scope>
    <source>
        <strain evidence="2">Lor288</strain>
    </source>
</reference>
<keyword evidence="3" id="KW-1185">Reference proteome</keyword>
<evidence type="ECO:0000313" key="2">
    <source>
        <dbReference type="EMBL" id="KAK8945785.1"/>
    </source>
</evidence>
<organism evidence="2 3">
    <name type="scientific">Platanthera guangdongensis</name>
    <dbReference type="NCBI Taxonomy" id="2320717"/>
    <lineage>
        <taxon>Eukaryota</taxon>
        <taxon>Viridiplantae</taxon>
        <taxon>Streptophyta</taxon>
        <taxon>Embryophyta</taxon>
        <taxon>Tracheophyta</taxon>
        <taxon>Spermatophyta</taxon>
        <taxon>Magnoliopsida</taxon>
        <taxon>Liliopsida</taxon>
        <taxon>Asparagales</taxon>
        <taxon>Orchidaceae</taxon>
        <taxon>Orchidoideae</taxon>
        <taxon>Orchideae</taxon>
        <taxon>Orchidinae</taxon>
        <taxon>Platanthera</taxon>
    </lineage>
</organism>
<accession>A0ABR2LNG1</accession>
<evidence type="ECO:0000256" key="1">
    <source>
        <dbReference type="SAM" id="Phobius"/>
    </source>
</evidence>
<name>A0ABR2LNG1_9ASPA</name>
<proteinExistence type="predicted"/>
<evidence type="ECO:0000313" key="3">
    <source>
        <dbReference type="Proteomes" id="UP001412067"/>
    </source>
</evidence>
<keyword evidence="1" id="KW-0472">Membrane</keyword>
<gene>
    <name evidence="2" type="ORF">KSP40_PGU006645</name>
</gene>
<keyword evidence="1" id="KW-0812">Transmembrane</keyword>
<dbReference type="EMBL" id="JBBWWR010000017">
    <property type="protein sequence ID" value="KAK8945785.1"/>
    <property type="molecule type" value="Genomic_DNA"/>
</dbReference>
<keyword evidence="1" id="KW-1133">Transmembrane helix</keyword>
<protein>
    <submittedName>
        <fullName evidence="2">Uncharacterized protein</fullName>
    </submittedName>
</protein>
<sequence length="67" mass="7688">MPSTRLTSSCNSNLARFFPIPDLEFPCSLRFFSGYDAILLILARILVFPFTFVEISIVLCLLYICFM</sequence>
<dbReference type="Proteomes" id="UP001412067">
    <property type="component" value="Unassembled WGS sequence"/>
</dbReference>
<feature type="transmembrane region" description="Helical" evidence="1">
    <location>
        <begin position="38"/>
        <end position="66"/>
    </location>
</feature>
<comment type="caution">
    <text evidence="2">The sequence shown here is derived from an EMBL/GenBank/DDBJ whole genome shotgun (WGS) entry which is preliminary data.</text>
</comment>